<reference evidence="14" key="1">
    <citation type="submission" date="2020-10" db="EMBL/GenBank/DDBJ databases">
        <title>Unveiling of a novel bifunctional photoreceptor, Dualchrome1, isolated from a cosmopolitan green alga.</title>
        <authorList>
            <person name="Suzuki S."/>
            <person name="Kawachi M."/>
        </authorList>
    </citation>
    <scope>NUCLEOTIDE SEQUENCE</scope>
    <source>
        <strain evidence="14">NIES 2893</strain>
    </source>
</reference>
<evidence type="ECO:0000256" key="10">
    <source>
        <dbReference type="ARBA" id="ARBA00041631"/>
    </source>
</evidence>
<dbReference type="PANTHER" id="PTHR11954:SF6">
    <property type="entry name" value="MACROPHAGE MIGRATION INHIBITORY FACTOR"/>
    <property type="match status" value="1"/>
</dbReference>
<evidence type="ECO:0000256" key="11">
    <source>
        <dbReference type="ARBA" id="ARBA00041912"/>
    </source>
</evidence>
<comment type="catalytic activity">
    <reaction evidence="7">
        <text>L-dopachrome = 5,6-dihydroxyindole-2-carboxylate</text>
        <dbReference type="Rhea" id="RHEA:13041"/>
        <dbReference type="ChEBI" id="CHEBI:16875"/>
        <dbReference type="ChEBI" id="CHEBI:57509"/>
        <dbReference type="EC" id="5.3.3.12"/>
    </reaction>
</comment>
<dbReference type="GO" id="GO:0005615">
    <property type="term" value="C:extracellular space"/>
    <property type="evidence" value="ECO:0007669"/>
    <property type="project" value="UniProtKB-KW"/>
</dbReference>
<keyword evidence="15" id="KW-1185">Reference proteome</keyword>
<evidence type="ECO:0000256" key="4">
    <source>
        <dbReference type="ARBA" id="ARBA00022525"/>
    </source>
</evidence>
<dbReference type="EC" id="5.3.2.1" evidence="9"/>
<comment type="catalytic activity">
    <reaction evidence="6">
        <text>3-phenylpyruvate = enol-phenylpyruvate</text>
        <dbReference type="Rhea" id="RHEA:17097"/>
        <dbReference type="ChEBI" id="CHEBI:16815"/>
        <dbReference type="ChEBI" id="CHEBI:18005"/>
        <dbReference type="EC" id="5.3.2.1"/>
    </reaction>
</comment>
<evidence type="ECO:0000256" key="12">
    <source>
        <dbReference type="ARBA" id="ARBA00042730"/>
    </source>
</evidence>
<evidence type="ECO:0000256" key="7">
    <source>
        <dbReference type="ARBA" id="ARBA00036823"/>
    </source>
</evidence>
<dbReference type="PANTHER" id="PTHR11954">
    <property type="entry name" value="D-DOPACHROME DECARBOXYLASE"/>
    <property type="match status" value="1"/>
</dbReference>
<evidence type="ECO:0000313" key="14">
    <source>
        <dbReference type="EMBL" id="GHP02552.1"/>
    </source>
</evidence>
<dbReference type="GO" id="GO:0005125">
    <property type="term" value="F:cytokine activity"/>
    <property type="evidence" value="ECO:0007669"/>
    <property type="project" value="UniProtKB-KW"/>
</dbReference>
<evidence type="ECO:0000256" key="3">
    <source>
        <dbReference type="ARBA" id="ARBA00022514"/>
    </source>
</evidence>
<comment type="similarity">
    <text evidence="2">Belongs to the MIF family.</text>
</comment>
<dbReference type="EC" id="5.3.3.12" evidence="8"/>
<name>A0A830H7I3_9CHLO</name>
<evidence type="ECO:0000256" key="2">
    <source>
        <dbReference type="ARBA" id="ARBA00005851"/>
    </source>
</evidence>
<dbReference type="InterPro" id="IPR001398">
    <property type="entry name" value="Macrophage_inhib_fac"/>
</dbReference>
<feature type="compositionally biased region" description="Low complexity" evidence="13">
    <location>
        <begin position="9"/>
        <end position="26"/>
    </location>
</feature>
<keyword evidence="3" id="KW-0202">Cytokine</keyword>
<comment type="subcellular location">
    <subcellularLocation>
        <location evidence="1">Secreted</location>
    </subcellularLocation>
</comment>
<evidence type="ECO:0000256" key="9">
    <source>
        <dbReference type="ARBA" id="ARBA00039086"/>
    </source>
</evidence>
<keyword evidence="4" id="KW-0964">Secreted</keyword>
<protein>
    <recommendedName>
        <fullName evidence="12">L-dopachrome isomerase</fullName>
        <ecNumber evidence="9">5.3.2.1</ecNumber>
        <ecNumber evidence="8">5.3.3.12</ecNumber>
    </recommendedName>
    <alternativeName>
        <fullName evidence="10">L-dopachrome tautomerase</fullName>
    </alternativeName>
    <alternativeName>
        <fullName evidence="11">Phenylpyruvate tautomerase</fullName>
    </alternativeName>
</protein>
<evidence type="ECO:0000256" key="8">
    <source>
        <dbReference type="ARBA" id="ARBA00038932"/>
    </source>
</evidence>
<evidence type="ECO:0000256" key="5">
    <source>
        <dbReference type="ARBA" id="ARBA00023235"/>
    </source>
</evidence>
<dbReference type="SUPFAM" id="SSF55331">
    <property type="entry name" value="Tautomerase/MIF"/>
    <property type="match status" value="1"/>
</dbReference>
<dbReference type="EMBL" id="BNJQ01000003">
    <property type="protein sequence ID" value="GHP02552.1"/>
    <property type="molecule type" value="Genomic_DNA"/>
</dbReference>
<dbReference type="Proteomes" id="UP000660262">
    <property type="component" value="Unassembled WGS sequence"/>
</dbReference>
<dbReference type="OrthoDB" id="255819at2759"/>
<dbReference type="Gene3D" id="3.30.429.10">
    <property type="entry name" value="Macrophage Migration Inhibitory Factor"/>
    <property type="match status" value="1"/>
</dbReference>
<proteinExistence type="inferred from homology"/>
<evidence type="ECO:0000256" key="13">
    <source>
        <dbReference type="SAM" id="MobiDB-lite"/>
    </source>
</evidence>
<evidence type="ECO:0000313" key="15">
    <source>
        <dbReference type="Proteomes" id="UP000660262"/>
    </source>
</evidence>
<gene>
    <name evidence="14" type="ORF">PPROV_000130800</name>
</gene>
<dbReference type="PROSITE" id="PS51257">
    <property type="entry name" value="PROKAR_LIPOPROTEIN"/>
    <property type="match status" value="1"/>
</dbReference>
<organism evidence="14 15">
    <name type="scientific">Pycnococcus provasolii</name>
    <dbReference type="NCBI Taxonomy" id="41880"/>
    <lineage>
        <taxon>Eukaryota</taxon>
        <taxon>Viridiplantae</taxon>
        <taxon>Chlorophyta</taxon>
        <taxon>Pseudoscourfieldiophyceae</taxon>
        <taxon>Pseudoscourfieldiales</taxon>
        <taxon>Pycnococcaceae</taxon>
        <taxon>Pycnococcus</taxon>
    </lineage>
</organism>
<evidence type="ECO:0000256" key="1">
    <source>
        <dbReference type="ARBA" id="ARBA00004613"/>
    </source>
</evidence>
<dbReference type="Pfam" id="PF01187">
    <property type="entry name" value="MIF"/>
    <property type="match status" value="1"/>
</dbReference>
<accession>A0A830H7I3</accession>
<comment type="caution">
    <text evidence="14">The sequence shown here is derived from an EMBL/GenBank/DDBJ whole genome shotgun (WGS) entry which is preliminary data.</text>
</comment>
<dbReference type="GO" id="GO:0004167">
    <property type="term" value="F:dopachrome isomerase activity"/>
    <property type="evidence" value="ECO:0007669"/>
    <property type="project" value="UniProtKB-EC"/>
</dbReference>
<keyword evidence="5" id="KW-0413">Isomerase</keyword>
<sequence>MLCGARGHSAPTMPTTMPSAASSSASCEEGPLSALPGDPSIILNTNVTIPPGEKRALAKALSAAVASCLGKPESYVAVCINDGNADGMIFGGSDEPCALACVYSLGAINKTNNEKLSAEVARLLQETCDVAPNRYYVNFFDVPRENCGYNGKTFAS</sequence>
<evidence type="ECO:0000256" key="6">
    <source>
        <dbReference type="ARBA" id="ARBA00036735"/>
    </source>
</evidence>
<dbReference type="InterPro" id="IPR014347">
    <property type="entry name" value="Tautomerase/MIF_sf"/>
</dbReference>
<feature type="region of interest" description="Disordered" evidence="13">
    <location>
        <begin position="1"/>
        <end position="32"/>
    </location>
</feature>
<dbReference type="GO" id="GO:0050178">
    <property type="term" value="F:phenylpyruvate tautomerase activity"/>
    <property type="evidence" value="ECO:0007669"/>
    <property type="project" value="UniProtKB-EC"/>
</dbReference>
<dbReference type="AlphaFoldDB" id="A0A830H7I3"/>